<feature type="domain" description="Nitroreductase" evidence="4">
    <location>
        <begin position="21"/>
        <end position="82"/>
    </location>
</feature>
<proteinExistence type="inferred from homology"/>
<comment type="caution">
    <text evidence="5">The sequence shown here is derived from an EMBL/GenBank/DDBJ whole genome shotgun (WGS) entry which is preliminary data.</text>
</comment>
<reference evidence="6" key="1">
    <citation type="journal article" date="2019" name="Int. J. Syst. Evol. Microbiol.">
        <title>The Global Catalogue of Microorganisms (GCM) 10K type strain sequencing project: providing services to taxonomists for standard genome sequencing and annotation.</title>
        <authorList>
            <consortium name="The Broad Institute Genomics Platform"/>
            <consortium name="The Broad Institute Genome Sequencing Center for Infectious Disease"/>
            <person name="Wu L."/>
            <person name="Ma J."/>
        </authorList>
    </citation>
    <scope>NUCLEOTIDE SEQUENCE [LARGE SCALE GENOMIC DNA]</scope>
    <source>
        <strain evidence="6">JCM 4376</strain>
    </source>
</reference>
<feature type="region of interest" description="Disordered" evidence="3">
    <location>
        <begin position="91"/>
        <end position="116"/>
    </location>
</feature>
<sequence>MTIDMTHPDGPALFPTMSTMRAMRRLKPEPVPDETLEQLVQAAVWGPSGGNMQCYEYVVVTDREVMARLAPLWKRCVDAYLATTGSTRPRAWTTRRTAGWSPRSSTSATTSPTLLH</sequence>
<dbReference type="SUPFAM" id="SSF55469">
    <property type="entry name" value="FMN-dependent nitroreductase-like"/>
    <property type="match status" value="1"/>
</dbReference>
<keyword evidence="6" id="KW-1185">Reference proteome</keyword>
<accession>A0ABQ2VY13</accession>
<evidence type="ECO:0000256" key="3">
    <source>
        <dbReference type="SAM" id="MobiDB-lite"/>
    </source>
</evidence>
<evidence type="ECO:0000313" key="5">
    <source>
        <dbReference type="EMBL" id="GGV83334.1"/>
    </source>
</evidence>
<dbReference type="Pfam" id="PF00881">
    <property type="entry name" value="Nitroreductase"/>
    <property type="match status" value="1"/>
</dbReference>
<name>A0ABQ2VY13_9ACTN</name>
<evidence type="ECO:0000313" key="6">
    <source>
        <dbReference type="Proteomes" id="UP000660675"/>
    </source>
</evidence>
<dbReference type="Gene3D" id="3.40.109.10">
    <property type="entry name" value="NADH Oxidase"/>
    <property type="match status" value="1"/>
</dbReference>
<dbReference type="PANTHER" id="PTHR43673">
    <property type="entry name" value="NAD(P)H NITROREDUCTASE YDGI-RELATED"/>
    <property type="match status" value="1"/>
</dbReference>
<dbReference type="EMBL" id="BMTF01000007">
    <property type="protein sequence ID" value="GGV83334.1"/>
    <property type="molecule type" value="Genomic_DNA"/>
</dbReference>
<dbReference type="Proteomes" id="UP000660675">
    <property type="component" value="Unassembled WGS sequence"/>
</dbReference>
<evidence type="ECO:0000259" key="4">
    <source>
        <dbReference type="Pfam" id="PF00881"/>
    </source>
</evidence>
<keyword evidence="2" id="KW-0560">Oxidoreductase</keyword>
<evidence type="ECO:0000256" key="1">
    <source>
        <dbReference type="ARBA" id="ARBA00007118"/>
    </source>
</evidence>
<comment type="similarity">
    <text evidence="1">Belongs to the nitroreductase family.</text>
</comment>
<gene>
    <name evidence="5" type="ORF">GCM10015535_26200</name>
</gene>
<dbReference type="InterPro" id="IPR029479">
    <property type="entry name" value="Nitroreductase"/>
</dbReference>
<organism evidence="5 6">
    <name type="scientific">Streptomyces gelaticus</name>
    <dbReference type="NCBI Taxonomy" id="285446"/>
    <lineage>
        <taxon>Bacteria</taxon>
        <taxon>Bacillati</taxon>
        <taxon>Actinomycetota</taxon>
        <taxon>Actinomycetes</taxon>
        <taxon>Kitasatosporales</taxon>
        <taxon>Streptomycetaceae</taxon>
        <taxon>Streptomyces</taxon>
    </lineage>
</organism>
<dbReference type="PANTHER" id="PTHR43673:SF10">
    <property type="entry name" value="NADH DEHYDROGENASE_NAD(P)H NITROREDUCTASE XCC3605-RELATED"/>
    <property type="match status" value="1"/>
</dbReference>
<evidence type="ECO:0000256" key="2">
    <source>
        <dbReference type="ARBA" id="ARBA00023002"/>
    </source>
</evidence>
<protein>
    <recommendedName>
        <fullName evidence="4">Nitroreductase domain-containing protein</fullName>
    </recommendedName>
</protein>
<dbReference type="InterPro" id="IPR000415">
    <property type="entry name" value="Nitroreductase-like"/>
</dbReference>